<dbReference type="CDD" id="cd02666">
    <property type="entry name" value="Peptidase_C19J"/>
    <property type="match status" value="1"/>
</dbReference>
<dbReference type="AlphaFoldDB" id="A0A1G4ISZ0"/>
<evidence type="ECO:0000256" key="1">
    <source>
        <dbReference type="ARBA" id="ARBA00000707"/>
    </source>
</evidence>
<feature type="domain" description="USP" evidence="13">
    <location>
        <begin position="712"/>
        <end position="1218"/>
    </location>
</feature>
<name>A0A1G4ISZ0_9SACH</name>
<comment type="catalytic activity">
    <reaction evidence="1">
        <text>Thiol-dependent hydrolysis of ester, thioester, amide, peptide and isopeptide bonds formed by the C-terminal Gly of ubiquitin (a 76-residue protein attached to proteins as an intracellular targeting signal).</text>
        <dbReference type="EC" id="3.4.19.12"/>
    </reaction>
</comment>
<sequence length="1233" mass="141077">MFRDLRDSPTSEFQSGDSSILPLVVEPDVELSSPANSDSDDGKTLLYPNASTMFPFKTAERLLDDIKLEMSYRRSEDPQVVSSGLRDGILRRPMLDYSRTNVHSAFTIGYLLDQVALKSRYEYESKTCPGLNRITVFMGVLIDHSFMPSSEDELAHVPIYHLKLTIKTRTHLERLRRQTGVRHYHLLSELHPADKLDLLLADPDDPQLVDSAIYVSNDTNKLVCIEIFRPELSKADLECFNPENIRQRFSAACEKFPDLDSTAIPSQAECLSTLLKIFKGPLNRHGSQDVLKTISADNKFLNSQLDSSWLTDKFNFQLCRAQDDDCHSGDNGHASLEFQPPDLTNYVNDLSVRKLRESYTRKCLELVLLGKISCSINSKEHLSKESKVRTFQLYQVSYSPSFFYHVLGETRGIADRGNSDIDANYHFINLSAYHFYSDKDIIKNYERQIQLDPSNTGRYFDCLTYIANIRSDYYLISYARKQDVIGKEDLDSTLLLFGINPIDADISTISDELLLDVYRRETHQASTEKHANLKNALRLLAKAKGSDALQFYVAYEPYDNAYQAYRLLEVDESVDIDVIQTAYTIKVSDSPGLKIDCDRAVYTLAVHRKSMPLFKLLLEQCPRFQDYYSAGLITYSNALNLLQLNENASDETVLEVFQRRWFQETVVSPDQFLKIMFALRKIGTERNSLFITRYLETGSIDVGCLPAVNWPAGLNNIGNTCYLNSLLQYYFCISPLREAIISYQSTLNDFQDSLGNYGDKRRIGGREVSGPEVERSVQFIYQLRDLFTSMIETNNRYVTPTRELAYLAFAPSNIEVDFEETPPVKALPNEKVSVIDLTNDSNEDVNMCRTYTAESEEEEKAKTNALVDKVGVVEPIVSSTRVANISADQLENALEMGRQQDVTECIGNVLFQLESASMPIKLDDDGEQHDLIKQLFYGQLQQNLVPLNDSSKVRTKVERFLSLLINVVDQPRDVYDALDQYFKDDVLQLDDGDVKRSVTVTDLPKVLQLQIQRVYYDREKFMPFKSIEPLPFKNVIYMDRYMNTKDPVLIKKKNEAAVMKAERATLMARQHELLERNGSGLSYKSALLETKNFLQADVLNQHGIDVPNREQTLSTIDSLILKIDNELADIYQRLTILNNNLNTHFNNFQRHGYSLFAVFIHRGEASYGHYWVYIKDFSRHGIWRKYNDETVTEAPESEVFNFEPGNTATPYFLVYISQEQEGTIEPLKRSVLG</sequence>
<dbReference type="Pfam" id="PF00443">
    <property type="entry name" value="UCH"/>
    <property type="match status" value="1"/>
</dbReference>
<evidence type="ECO:0000256" key="3">
    <source>
        <dbReference type="ARBA" id="ARBA00012759"/>
    </source>
</evidence>
<dbReference type="InterPro" id="IPR028889">
    <property type="entry name" value="USP"/>
</dbReference>
<dbReference type="EC" id="3.4.19.12" evidence="3"/>
<evidence type="ECO:0000256" key="6">
    <source>
        <dbReference type="ARBA" id="ARBA00022801"/>
    </source>
</evidence>
<comment type="similarity">
    <text evidence="2">Belongs to the peptidase C19 family.</text>
</comment>
<dbReference type="InterPro" id="IPR038765">
    <property type="entry name" value="Papain-like_cys_pep_sf"/>
</dbReference>
<dbReference type="PANTHER" id="PTHR43982:SF6">
    <property type="entry name" value="UBIQUITIN CARBOXYL-TERMINAL HYDROLASE 2-RELATED"/>
    <property type="match status" value="1"/>
</dbReference>
<dbReference type="InterPro" id="IPR044635">
    <property type="entry name" value="UBP14-like"/>
</dbReference>
<dbReference type="Gene3D" id="3.90.70.10">
    <property type="entry name" value="Cysteine proteinases"/>
    <property type="match status" value="1"/>
</dbReference>
<dbReference type="InterPro" id="IPR018200">
    <property type="entry name" value="USP_CS"/>
</dbReference>
<evidence type="ECO:0000256" key="11">
    <source>
        <dbReference type="ARBA" id="ARBA00042737"/>
    </source>
</evidence>
<dbReference type="SUPFAM" id="SSF54001">
    <property type="entry name" value="Cysteine proteinases"/>
    <property type="match status" value="1"/>
</dbReference>
<dbReference type="PANTHER" id="PTHR43982">
    <property type="entry name" value="UBIQUITIN CARBOXYL-TERMINAL HYDROLASE"/>
    <property type="match status" value="1"/>
</dbReference>
<feature type="region of interest" description="Disordered" evidence="12">
    <location>
        <begin position="1"/>
        <end position="20"/>
    </location>
</feature>
<dbReference type="GO" id="GO:0061136">
    <property type="term" value="P:regulation of proteasomal protein catabolic process"/>
    <property type="evidence" value="ECO:0007669"/>
    <property type="project" value="TreeGrafter"/>
</dbReference>
<dbReference type="InterPro" id="IPR001394">
    <property type="entry name" value="Peptidase_C19_UCH"/>
</dbReference>
<evidence type="ECO:0000256" key="9">
    <source>
        <dbReference type="ARBA" id="ARBA00041732"/>
    </source>
</evidence>
<evidence type="ECO:0000313" key="15">
    <source>
        <dbReference type="Proteomes" id="UP000190274"/>
    </source>
</evidence>
<dbReference type="InterPro" id="IPR025305">
    <property type="entry name" value="UCH_repeat_domain"/>
</dbReference>
<dbReference type="Proteomes" id="UP000190274">
    <property type="component" value="Chromosome B"/>
</dbReference>
<dbReference type="GO" id="GO:0070628">
    <property type="term" value="F:proteasome binding"/>
    <property type="evidence" value="ECO:0007669"/>
    <property type="project" value="TreeGrafter"/>
</dbReference>
<dbReference type="PROSITE" id="PS00973">
    <property type="entry name" value="USP_2"/>
    <property type="match status" value="1"/>
</dbReference>
<evidence type="ECO:0000259" key="13">
    <source>
        <dbReference type="PROSITE" id="PS50235"/>
    </source>
</evidence>
<evidence type="ECO:0000313" key="14">
    <source>
        <dbReference type="EMBL" id="SCU79855.1"/>
    </source>
</evidence>
<keyword evidence="6" id="KW-0378">Hydrolase</keyword>
<reference evidence="15" key="1">
    <citation type="submission" date="2016-03" db="EMBL/GenBank/DDBJ databases">
        <authorList>
            <person name="Devillers H."/>
        </authorList>
    </citation>
    <scope>NUCLEOTIDE SEQUENCE [LARGE SCALE GENOMIC DNA]</scope>
</reference>
<evidence type="ECO:0000256" key="4">
    <source>
        <dbReference type="ARBA" id="ARBA00022670"/>
    </source>
</evidence>
<dbReference type="GO" id="GO:0010992">
    <property type="term" value="P:ubiquitin recycling"/>
    <property type="evidence" value="ECO:0007669"/>
    <property type="project" value="EnsemblFungi"/>
</dbReference>
<protein>
    <recommendedName>
        <fullName evidence="8">Ubiquitin carboxyl-terminal hydrolase 2</fullName>
        <ecNumber evidence="3">3.4.19.12</ecNumber>
    </recommendedName>
    <alternativeName>
        <fullName evidence="10">Deubiquitinating enzyme 2</fullName>
    </alternativeName>
    <alternativeName>
        <fullName evidence="9">Ubiquitin thioesterase 2</fullName>
    </alternativeName>
    <alternativeName>
        <fullName evidence="11">Ubiquitin-specific-processing protease 2</fullName>
    </alternativeName>
</protein>
<evidence type="ECO:0000256" key="8">
    <source>
        <dbReference type="ARBA" id="ARBA00040966"/>
    </source>
</evidence>
<evidence type="ECO:0000256" key="12">
    <source>
        <dbReference type="SAM" id="MobiDB-lite"/>
    </source>
</evidence>
<evidence type="ECO:0000256" key="5">
    <source>
        <dbReference type="ARBA" id="ARBA00022786"/>
    </source>
</evidence>
<dbReference type="OrthoDB" id="2420415at2759"/>
<keyword evidence="5" id="KW-0833">Ubl conjugation pathway</keyword>
<dbReference type="GO" id="GO:0061578">
    <property type="term" value="F:K63-linked deubiquitinase activity"/>
    <property type="evidence" value="ECO:0007669"/>
    <property type="project" value="EnsemblFungi"/>
</dbReference>
<dbReference type="FunFam" id="3.90.70.10:FF:000176">
    <property type="entry name" value="Ubiquitin-specific protease"/>
    <property type="match status" value="1"/>
</dbReference>
<evidence type="ECO:0000256" key="7">
    <source>
        <dbReference type="ARBA" id="ARBA00022807"/>
    </source>
</evidence>
<dbReference type="GO" id="GO:0043161">
    <property type="term" value="P:proteasome-mediated ubiquitin-dependent protein catabolic process"/>
    <property type="evidence" value="ECO:0007669"/>
    <property type="project" value="InterPro"/>
</dbReference>
<accession>A0A1G4ISZ0</accession>
<keyword evidence="4" id="KW-0645">Protease</keyword>
<proteinExistence type="inferred from homology"/>
<dbReference type="EMBL" id="LT598456">
    <property type="protein sequence ID" value="SCU79855.1"/>
    <property type="molecule type" value="Genomic_DNA"/>
</dbReference>
<organism evidence="14 15">
    <name type="scientific">Lachancea dasiensis</name>
    <dbReference type="NCBI Taxonomy" id="1072105"/>
    <lineage>
        <taxon>Eukaryota</taxon>
        <taxon>Fungi</taxon>
        <taxon>Dikarya</taxon>
        <taxon>Ascomycota</taxon>
        <taxon>Saccharomycotina</taxon>
        <taxon>Saccharomycetes</taxon>
        <taxon>Saccharomycetales</taxon>
        <taxon>Saccharomycetaceae</taxon>
        <taxon>Lachancea</taxon>
    </lineage>
</organism>
<dbReference type="GO" id="GO:0016579">
    <property type="term" value="P:protein deubiquitination"/>
    <property type="evidence" value="ECO:0007669"/>
    <property type="project" value="EnsemblFungi"/>
</dbReference>
<keyword evidence="7" id="KW-0788">Thiol protease</keyword>
<evidence type="ECO:0000256" key="10">
    <source>
        <dbReference type="ARBA" id="ARBA00042236"/>
    </source>
</evidence>
<dbReference type="PROSITE" id="PS50235">
    <property type="entry name" value="USP_3"/>
    <property type="match status" value="1"/>
</dbReference>
<keyword evidence="15" id="KW-1185">Reference proteome</keyword>
<gene>
    <name evidence="14" type="ORF">LADA_0B03598G</name>
</gene>
<dbReference type="GO" id="GO:0004843">
    <property type="term" value="F:cysteine-type deubiquitinase activity"/>
    <property type="evidence" value="ECO:0007669"/>
    <property type="project" value="UniProtKB-EC"/>
</dbReference>
<dbReference type="GO" id="GO:0043162">
    <property type="term" value="P:ubiquitin-dependent protein catabolic process via the multivesicular body sorting pathway"/>
    <property type="evidence" value="ECO:0007669"/>
    <property type="project" value="EnsemblFungi"/>
</dbReference>
<dbReference type="GO" id="GO:0070301">
    <property type="term" value="P:cellular response to hydrogen peroxide"/>
    <property type="evidence" value="ECO:0007669"/>
    <property type="project" value="EnsemblFungi"/>
</dbReference>
<dbReference type="GO" id="GO:0010636">
    <property type="term" value="P:positive regulation of mitochondrial fusion"/>
    <property type="evidence" value="ECO:0007669"/>
    <property type="project" value="EnsemblFungi"/>
</dbReference>
<dbReference type="PROSITE" id="PS00972">
    <property type="entry name" value="USP_1"/>
    <property type="match status" value="1"/>
</dbReference>
<dbReference type="Pfam" id="PF13446">
    <property type="entry name" value="RPT"/>
    <property type="match status" value="4"/>
</dbReference>
<evidence type="ECO:0000256" key="2">
    <source>
        <dbReference type="ARBA" id="ARBA00009085"/>
    </source>
</evidence>
<dbReference type="STRING" id="1266660.A0A1G4ISZ0"/>